<keyword evidence="6" id="KW-0067">ATP-binding</keyword>
<evidence type="ECO:0000256" key="5">
    <source>
        <dbReference type="ARBA" id="ARBA00022777"/>
    </source>
</evidence>
<organism evidence="11 12">
    <name type="scientific">Ceratopteris richardii</name>
    <name type="common">Triangle waterfern</name>
    <dbReference type="NCBI Taxonomy" id="49495"/>
    <lineage>
        <taxon>Eukaryota</taxon>
        <taxon>Viridiplantae</taxon>
        <taxon>Streptophyta</taxon>
        <taxon>Embryophyta</taxon>
        <taxon>Tracheophyta</taxon>
        <taxon>Polypodiopsida</taxon>
        <taxon>Polypodiidae</taxon>
        <taxon>Polypodiales</taxon>
        <taxon>Pteridineae</taxon>
        <taxon>Pteridaceae</taxon>
        <taxon>Parkerioideae</taxon>
        <taxon>Ceratopteris</taxon>
    </lineage>
</organism>
<dbReference type="AlphaFoldDB" id="A0A8T2QGF5"/>
<evidence type="ECO:0000256" key="8">
    <source>
        <dbReference type="ARBA" id="ARBA00048679"/>
    </source>
</evidence>
<evidence type="ECO:0000256" key="9">
    <source>
        <dbReference type="SAM" id="Coils"/>
    </source>
</evidence>
<sequence>MPVHRCGISTVCLHELRGLKPDEAEVLEYVEVDPTGRYGRYEEVLGKGAFKTVYRAFDQEDGIEVAWNQVEDVLLRTQEDLDRLYSEIDLLSQLKHKNIIKLYHSWVDKKAHTVNFITEIFTSGTLRQYRRKHKHIDIKAVKNWSRQILRGLLYLHSHDPPIIHRDLKCDNIFINGNQGEVKIGDLGLAAILQHTHARSVIGTPEFMAPELYEEEYDELVDIYSFGMCLLEMATAEYPYSECSNAAQIYKKVLTGKKPEALEWVKDPELRHFIEKCLAPASKRLPARELLADPFLDSEGSHSSLEHASLTDRTAQNAIRGKELKLINDDAHTMDTAMQIEYVLEEKLPGMEAPKSSAGSPHIVQNGDWNALQAAAPIPSFPMEDWERYVDFKVDSKGRENDTVFLKFRISGSEGRVRDIHFPFDIESDTAMCVACEMVAELDLTDQDVTKIAEMIDAAIIVLVPEWKAGVAIDEACCEVPDSDIEFVDILDGGSSDGFLKDVLPDASTPEIMSPSGIEGLIDGQAEELKCQFCRSEFLPEVEPCIEQCSVSSDTTDSSKDAGWTLSDISSSNTSQLEISAEQAVAPHFEYAVFGDSIKAKDNRHSPTYFNERLEFERKNGCTNYAYKLWEGFVHEIHDSGHDSILASEYVKEEYDEEADRELAELFIQYEREKQELQLKYKDAVDKVRTRQQQRRNIKSENRDHRYHNACRMLLERSLERLQIEEHLLEAQRNWSCEYPSADGSMTSFEEFSSVDQETPRCT</sequence>
<dbReference type="InterPro" id="IPR000719">
    <property type="entry name" value="Prot_kinase_dom"/>
</dbReference>
<evidence type="ECO:0000313" key="11">
    <source>
        <dbReference type="EMBL" id="KAH7282704.1"/>
    </source>
</evidence>
<evidence type="ECO:0000256" key="2">
    <source>
        <dbReference type="ARBA" id="ARBA00022527"/>
    </source>
</evidence>
<dbReference type="EMBL" id="CM035440">
    <property type="protein sequence ID" value="KAH7282705.1"/>
    <property type="molecule type" value="Genomic_DNA"/>
</dbReference>
<dbReference type="FunFam" id="3.30.200.20:FF:000075">
    <property type="entry name" value="Probable serine/threonine-protein kinase WNK1"/>
    <property type="match status" value="1"/>
</dbReference>
<evidence type="ECO:0000256" key="3">
    <source>
        <dbReference type="ARBA" id="ARBA00022679"/>
    </source>
</evidence>
<keyword evidence="12" id="KW-1185">Reference proteome</keyword>
<dbReference type="EC" id="2.7.11.1" evidence="1"/>
<keyword evidence="2" id="KW-0723">Serine/threonine-protein kinase</keyword>
<feature type="domain" description="Protein kinase" evidence="10">
    <location>
        <begin position="39"/>
        <end position="295"/>
    </location>
</feature>
<dbReference type="Gene3D" id="3.10.20.90">
    <property type="entry name" value="Phosphatidylinositol 3-kinase Catalytic Subunit, Chain A, domain 1"/>
    <property type="match status" value="1"/>
</dbReference>
<evidence type="ECO:0000259" key="10">
    <source>
        <dbReference type="PROSITE" id="PS50011"/>
    </source>
</evidence>
<accession>A0A8T2QGF5</accession>
<keyword evidence="5" id="KW-0418">Kinase</keyword>
<keyword evidence="9" id="KW-0175">Coiled coil</keyword>
<dbReference type="GO" id="GO:0004674">
    <property type="term" value="F:protein serine/threonine kinase activity"/>
    <property type="evidence" value="ECO:0007669"/>
    <property type="project" value="UniProtKB-KW"/>
</dbReference>
<evidence type="ECO:0000256" key="6">
    <source>
        <dbReference type="ARBA" id="ARBA00022840"/>
    </source>
</evidence>
<dbReference type="SUPFAM" id="SSF56112">
    <property type="entry name" value="Protein kinase-like (PK-like)"/>
    <property type="match status" value="1"/>
</dbReference>
<proteinExistence type="predicted"/>
<comment type="catalytic activity">
    <reaction evidence="8">
        <text>L-seryl-[protein] + ATP = O-phospho-L-seryl-[protein] + ADP + H(+)</text>
        <dbReference type="Rhea" id="RHEA:17989"/>
        <dbReference type="Rhea" id="RHEA-COMP:9863"/>
        <dbReference type="Rhea" id="RHEA-COMP:11604"/>
        <dbReference type="ChEBI" id="CHEBI:15378"/>
        <dbReference type="ChEBI" id="CHEBI:29999"/>
        <dbReference type="ChEBI" id="CHEBI:30616"/>
        <dbReference type="ChEBI" id="CHEBI:83421"/>
        <dbReference type="ChEBI" id="CHEBI:456216"/>
        <dbReference type="EC" id="2.7.11.1"/>
    </reaction>
</comment>
<reference evidence="11" key="1">
    <citation type="submission" date="2021-08" db="EMBL/GenBank/DDBJ databases">
        <title>WGS assembly of Ceratopteris richardii.</title>
        <authorList>
            <person name="Marchant D.B."/>
            <person name="Chen G."/>
            <person name="Jenkins J."/>
            <person name="Shu S."/>
            <person name="Leebens-Mack J."/>
            <person name="Grimwood J."/>
            <person name="Schmutz J."/>
            <person name="Soltis P."/>
            <person name="Soltis D."/>
            <person name="Chen Z.-H."/>
        </authorList>
    </citation>
    <scope>NUCLEOTIDE SEQUENCE</scope>
    <source>
        <strain evidence="11">Whitten #5841</strain>
        <tissue evidence="11">Leaf</tissue>
    </source>
</reference>
<dbReference type="EMBL" id="CM035440">
    <property type="protein sequence ID" value="KAH7282702.1"/>
    <property type="molecule type" value="Genomic_DNA"/>
</dbReference>
<evidence type="ECO:0000256" key="1">
    <source>
        <dbReference type="ARBA" id="ARBA00012513"/>
    </source>
</evidence>
<evidence type="ECO:0000313" key="12">
    <source>
        <dbReference type="Proteomes" id="UP000825935"/>
    </source>
</evidence>
<dbReference type="Gene3D" id="3.30.200.20">
    <property type="entry name" value="Phosphorylase Kinase, domain 1"/>
    <property type="match status" value="1"/>
</dbReference>
<dbReference type="EMBL" id="CM035440">
    <property type="protein sequence ID" value="KAH7282704.1"/>
    <property type="molecule type" value="Genomic_DNA"/>
</dbReference>
<feature type="coiled-coil region" evidence="9">
    <location>
        <begin position="655"/>
        <end position="686"/>
    </location>
</feature>
<keyword evidence="4" id="KW-0547">Nucleotide-binding</keyword>
<dbReference type="SMART" id="SM00220">
    <property type="entry name" value="S_TKc"/>
    <property type="match status" value="1"/>
</dbReference>
<protein>
    <recommendedName>
        <fullName evidence="1">non-specific serine/threonine protein kinase</fullName>
        <ecNumber evidence="1">2.7.11.1</ecNumber>
    </recommendedName>
</protein>
<comment type="catalytic activity">
    <reaction evidence="7">
        <text>L-threonyl-[protein] + ATP = O-phospho-L-threonyl-[protein] + ADP + H(+)</text>
        <dbReference type="Rhea" id="RHEA:46608"/>
        <dbReference type="Rhea" id="RHEA-COMP:11060"/>
        <dbReference type="Rhea" id="RHEA-COMP:11605"/>
        <dbReference type="ChEBI" id="CHEBI:15378"/>
        <dbReference type="ChEBI" id="CHEBI:30013"/>
        <dbReference type="ChEBI" id="CHEBI:30616"/>
        <dbReference type="ChEBI" id="CHEBI:61977"/>
        <dbReference type="ChEBI" id="CHEBI:456216"/>
        <dbReference type="EC" id="2.7.11.1"/>
    </reaction>
</comment>
<dbReference type="Gene3D" id="1.10.510.10">
    <property type="entry name" value="Transferase(Phosphotransferase) domain 1"/>
    <property type="match status" value="1"/>
</dbReference>
<evidence type="ECO:0000256" key="4">
    <source>
        <dbReference type="ARBA" id="ARBA00022741"/>
    </source>
</evidence>
<dbReference type="InterPro" id="IPR050588">
    <property type="entry name" value="WNK_Ser-Thr_kinase"/>
</dbReference>
<evidence type="ECO:0000256" key="7">
    <source>
        <dbReference type="ARBA" id="ARBA00047899"/>
    </source>
</evidence>
<dbReference type="GO" id="GO:0005524">
    <property type="term" value="F:ATP binding"/>
    <property type="evidence" value="ECO:0007669"/>
    <property type="project" value="UniProtKB-KW"/>
</dbReference>
<dbReference type="CDD" id="cd13983">
    <property type="entry name" value="STKc_WNK"/>
    <property type="match status" value="1"/>
</dbReference>
<comment type="caution">
    <text evidence="11">The sequence shown here is derived from an EMBL/GenBank/DDBJ whole genome shotgun (WGS) entry which is preliminary data.</text>
</comment>
<dbReference type="InterPro" id="IPR008271">
    <property type="entry name" value="Ser/Thr_kinase_AS"/>
</dbReference>
<dbReference type="Proteomes" id="UP000825935">
    <property type="component" value="Chromosome 35"/>
</dbReference>
<keyword evidence="3" id="KW-0808">Transferase</keyword>
<name>A0A8T2QGF5_CERRI</name>
<dbReference type="Pfam" id="PF00069">
    <property type="entry name" value="Pkinase"/>
    <property type="match status" value="1"/>
</dbReference>
<dbReference type="PROSITE" id="PS50011">
    <property type="entry name" value="PROTEIN_KINASE_DOM"/>
    <property type="match status" value="1"/>
</dbReference>
<dbReference type="InterPro" id="IPR011009">
    <property type="entry name" value="Kinase-like_dom_sf"/>
</dbReference>
<dbReference type="PROSITE" id="PS00108">
    <property type="entry name" value="PROTEIN_KINASE_ST"/>
    <property type="match status" value="1"/>
</dbReference>
<dbReference type="PANTHER" id="PTHR13902">
    <property type="entry name" value="SERINE/THREONINE-PROTEIN KINASE WNK WITH NO LYSINE -RELATED"/>
    <property type="match status" value="1"/>
</dbReference>
<dbReference type="FunFam" id="1.10.510.10:FF:000046">
    <property type="entry name" value="probable serine/threonine-protein kinase WNK9"/>
    <property type="match status" value="1"/>
</dbReference>
<gene>
    <name evidence="11" type="ORF">KP509_35G044400</name>
</gene>
<dbReference type="OrthoDB" id="4062651at2759"/>